<organism evidence="9 10">
    <name type="scientific">Streptomyces syringium</name>
    <dbReference type="NCBI Taxonomy" id="76729"/>
    <lineage>
        <taxon>Bacteria</taxon>
        <taxon>Bacillati</taxon>
        <taxon>Actinomycetota</taxon>
        <taxon>Actinomycetes</taxon>
        <taxon>Kitasatosporales</taxon>
        <taxon>Streptomycetaceae</taxon>
        <taxon>Streptomyces</taxon>
    </lineage>
</organism>
<keyword evidence="7" id="KW-0813">Transport</keyword>
<comment type="caution">
    <text evidence="9">The sequence shown here is derived from an EMBL/GenBank/DDBJ whole genome shotgun (WGS) entry which is preliminary data.</text>
</comment>
<evidence type="ECO:0000256" key="7">
    <source>
        <dbReference type="HAMAP-Rule" id="MF_00902"/>
    </source>
</evidence>
<comment type="function">
    <text evidence="7">Part of the twin-arginine translocation (Tat) system that transports large folded proteins containing a characteristic twin-arginine motif in their signal peptide across membranes. Together with TatB, TatC is part of a receptor directly interacting with Tat signal peptides.</text>
</comment>
<keyword evidence="4 7" id="KW-1133">Transmembrane helix</keyword>
<evidence type="ECO:0000256" key="2">
    <source>
        <dbReference type="ARBA" id="ARBA00022692"/>
    </source>
</evidence>
<evidence type="ECO:0000256" key="3">
    <source>
        <dbReference type="ARBA" id="ARBA00022927"/>
    </source>
</evidence>
<feature type="transmembrane region" description="Helical" evidence="7">
    <location>
        <begin position="230"/>
        <end position="253"/>
    </location>
</feature>
<keyword evidence="10" id="KW-1185">Reference proteome</keyword>
<dbReference type="Pfam" id="PF00902">
    <property type="entry name" value="TatC"/>
    <property type="match status" value="1"/>
</dbReference>
<accession>A0ABS4XZU7</accession>
<name>A0ABS4XZU7_9ACTN</name>
<dbReference type="PANTHER" id="PTHR30371:SF0">
    <property type="entry name" value="SEC-INDEPENDENT PROTEIN TRANSLOCASE PROTEIN TATC, CHLOROPLASTIC-RELATED"/>
    <property type="match status" value="1"/>
</dbReference>
<dbReference type="InterPro" id="IPR002033">
    <property type="entry name" value="TatC"/>
</dbReference>
<feature type="transmembrane region" description="Helical" evidence="7">
    <location>
        <begin position="174"/>
        <end position="195"/>
    </location>
</feature>
<feature type="transmembrane region" description="Helical" evidence="7">
    <location>
        <begin position="125"/>
        <end position="146"/>
    </location>
</feature>
<evidence type="ECO:0000256" key="5">
    <source>
        <dbReference type="ARBA" id="ARBA00023010"/>
    </source>
</evidence>
<feature type="compositionally biased region" description="Basic and acidic residues" evidence="8">
    <location>
        <begin position="304"/>
        <end position="318"/>
    </location>
</feature>
<reference evidence="9 10" key="1">
    <citation type="submission" date="2021-03" db="EMBL/GenBank/DDBJ databases">
        <title>Sequencing the genomes of 1000 actinobacteria strains.</title>
        <authorList>
            <person name="Klenk H.-P."/>
        </authorList>
    </citation>
    <scope>NUCLEOTIDE SEQUENCE [LARGE SCALE GENOMIC DNA]</scope>
    <source>
        <strain evidence="9 10">DSM 41480</strain>
    </source>
</reference>
<dbReference type="NCBIfam" id="TIGR00945">
    <property type="entry name" value="tatC"/>
    <property type="match status" value="1"/>
</dbReference>
<sequence>MLKSARKKEKDPEGRMPLAEHLRELRNRLAKAVLAIVVVALLAAFYNTQLMDFLSSPVPKCPDRDLAQSHGGNCAVLTFNSLGAPFGTVVKVCLLAGVTISSPVWLYQLWAFLAPGLHKNEKKYTVAFVATAAPLFVAGAYLAYLIMPMSMRVLLSITPETAANTLSLNDILDFTVRMILVFGLAFELPLILVMMNMVGMVTGKTMATWWRGVVMGIFVFGAIATPSTDPFGMCILAVPIIILYFCAVGFSLLNDKRRARNNPDALLDDDEASPLDLTPLPLGDSEPMPALPGQAGAGSSGDAGGERPTRRGGYDDVT</sequence>
<keyword evidence="2 7" id="KW-0812">Transmembrane</keyword>
<evidence type="ECO:0000256" key="4">
    <source>
        <dbReference type="ARBA" id="ARBA00022989"/>
    </source>
</evidence>
<keyword evidence="7" id="KW-1003">Cell membrane</keyword>
<dbReference type="PANTHER" id="PTHR30371">
    <property type="entry name" value="SEC-INDEPENDENT PROTEIN TRANSLOCASE PROTEIN TATC"/>
    <property type="match status" value="1"/>
</dbReference>
<evidence type="ECO:0000313" key="9">
    <source>
        <dbReference type="EMBL" id="MBP2402025.1"/>
    </source>
</evidence>
<dbReference type="PRINTS" id="PR01840">
    <property type="entry name" value="TATCFAMILY"/>
</dbReference>
<dbReference type="Proteomes" id="UP001519291">
    <property type="component" value="Unassembled WGS sequence"/>
</dbReference>
<proteinExistence type="inferred from homology"/>
<feature type="transmembrane region" description="Helical" evidence="7">
    <location>
        <begin position="29"/>
        <end position="46"/>
    </location>
</feature>
<feature type="region of interest" description="Disordered" evidence="8">
    <location>
        <begin position="264"/>
        <end position="318"/>
    </location>
</feature>
<dbReference type="HAMAP" id="MF_00902">
    <property type="entry name" value="TatC"/>
    <property type="match status" value="1"/>
</dbReference>
<evidence type="ECO:0000256" key="6">
    <source>
        <dbReference type="ARBA" id="ARBA00023136"/>
    </source>
</evidence>
<keyword evidence="6 7" id="KW-0472">Membrane</keyword>
<protein>
    <recommendedName>
        <fullName evidence="7">Sec-independent protein translocase protein TatC</fullName>
    </recommendedName>
</protein>
<evidence type="ECO:0000313" key="10">
    <source>
        <dbReference type="Proteomes" id="UP001519291"/>
    </source>
</evidence>
<keyword evidence="5 7" id="KW-0811">Translocation</keyword>
<gene>
    <name evidence="7" type="primary">tatC</name>
    <name evidence="9" type="ORF">JO379_001494</name>
</gene>
<comment type="subunit">
    <text evidence="7">The Tat system comprises two distinct complexes: a TatABC complex, containing multiple copies of TatA, TatB and TatC subunits, and a separate TatA complex, containing only TatA subunits. Substrates initially bind to the TatABC complex, which probably triggers association of the separate TatA complex to form the active translocon.</text>
</comment>
<keyword evidence="3 7" id="KW-0653">Protein transport</keyword>
<comment type="subcellular location">
    <subcellularLocation>
        <location evidence="7">Cell membrane</location>
        <topology evidence="7">Multi-pass membrane protein</topology>
    </subcellularLocation>
    <subcellularLocation>
        <location evidence="1">Membrane</location>
        <topology evidence="1">Multi-pass membrane protein</topology>
    </subcellularLocation>
</comment>
<evidence type="ECO:0000256" key="8">
    <source>
        <dbReference type="SAM" id="MobiDB-lite"/>
    </source>
</evidence>
<feature type="transmembrane region" description="Helical" evidence="7">
    <location>
        <begin position="89"/>
        <end position="113"/>
    </location>
</feature>
<evidence type="ECO:0000256" key="1">
    <source>
        <dbReference type="ARBA" id="ARBA00004141"/>
    </source>
</evidence>
<comment type="similarity">
    <text evidence="7">Belongs to the TatC family.</text>
</comment>
<feature type="transmembrane region" description="Helical" evidence="7">
    <location>
        <begin position="207"/>
        <end position="224"/>
    </location>
</feature>
<dbReference type="EMBL" id="JAGIOH010000001">
    <property type="protein sequence ID" value="MBP2402025.1"/>
    <property type="molecule type" value="Genomic_DNA"/>
</dbReference>